<dbReference type="Pfam" id="PF14078">
    <property type="entry name" value="DUF4259"/>
    <property type="match status" value="1"/>
</dbReference>
<dbReference type="InterPro" id="IPR025355">
    <property type="entry name" value="DUF4259"/>
</dbReference>
<evidence type="ECO:0000313" key="2">
    <source>
        <dbReference type="Proteomes" id="UP001589610"/>
    </source>
</evidence>
<reference evidence="1 2" key="1">
    <citation type="submission" date="2024-09" db="EMBL/GenBank/DDBJ databases">
        <authorList>
            <person name="Sun Q."/>
            <person name="Mori K."/>
        </authorList>
    </citation>
    <scope>NUCLEOTIDE SEQUENCE [LARGE SCALE GENOMIC DNA]</scope>
    <source>
        <strain evidence="1 2">JCM 3028</strain>
    </source>
</reference>
<accession>A0ABV5TAG0</accession>
<organism evidence="1 2">
    <name type="scientific">Streptosporangium vulgare</name>
    <dbReference type="NCBI Taxonomy" id="46190"/>
    <lineage>
        <taxon>Bacteria</taxon>
        <taxon>Bacillati</taxon>
        <taxon>Actinomycetota</taxon>
        <taxon>Actinomycetes</taxon>
        <taxon>Streptosporangiales</taxon>
        <taxon>Streptosporangiaceae</taxon>
        <taxon>Streptosporangium</taxon>
    </lineage>
</organism>
<comment type="caution">
    <text evidence="1">The sequence shown here is derived from an EMBL/GenBank/DDBJ whole genome shotgun (WGS) entry which is preliminary data.</text>
</comment>
<gene>
    <name evidence="1" type="ORF">ACFFRH_11060</name>
</gene>
<dbReference type="Proteomes" id="UP001589610">
    <property type="component" value="Unassembled WGS sequence"/>
</dbReference>
<dbReference type="EMBL" id="JBHMBS010000004">
    <property type="protein sequence ID" value="MFB9676029.1"/>
    <property type="molecule type" value="Genomic_DNA"/>
</dbReference>
<keyword evidence="2" id="KW-1185">Reference proteome</keyword>
<dbReference type="RefSeq" id="WP_344743234.1">
    <property type="nucleotide sequence ID" value="NZ_BAAAWW010000019.1"/>
</dbReference>
<name>A0ABV5TAG0_9ACTN</name>
<proteinExistence type="predicted"/>
<sequence>MGAWGMGPFDNDGALDQLGDLDEVEAKDMTDRLALAMREILDDAEYVEGPEMSGAVAVACLVGARVIGTEPDDAAARWLESNPFEPSTELRDLARATIDRATRPDDNELYELWEDSGSLDRWLASLAPYRQALA</sequence>
<evidence type="ECO:0000313" key="1">
    <source>
        <dbReference type="EMBL" id="MFB9676029.1"/>
    </source>
</evidence>
<protein>
    <submittedName>
        <fullName evidence="1">DUF4259 domain-containing protein</fullName>
    </submittedName>
</protein>